<protein>
    <submittedName>
        <fullName evidence="9">Divergent paired-related homeobox</fullName>
    </submittedName>
</protein>
<evidence type="ECO:0000256" key="3">
    <source>
        <dbReference type="ARBA" id="ARBA00023155"/>
    </source>
</evidence>
<name>A0A8B7TQQ4_CASCN</name>
<feature type="compositionally biased region" description="Low complexity" evidence="7">
    <location>
        <begin position="239"/>
        <end position="253"/>
    </location>
</feature>
<accession>A0A8B7TQQ4</accession>
<dbReference type="Gene3D" id="1.10.10.60">
    <property type="entry name" value="Homeodomain-like"/>
    <property type="match status" value="1"/>
</dbReference>
<evidence type="ECO:0000256" key="1">
    <source>
        <dbReference type="ARBA" id="ARBA00004123"/>
    </source>
</evidence>
<dbReference type="PANTHER" id="PTHR45793">
    <property type="entry name" value="HOMEOBOX PROTEIN"/>
    <property type="match status" value="1"/>
</dbReference>
<evidence type="ECO:0000256" key="2">
    <source>
        <dbReference type="ARBA" id="ARBA00023125"/>
    </source>
</evidence>
<dbReference type="PANTHER" id="PTHR45793:SF15">
    <property type="entry name" value="DIVERGENT PAIRED-RELATED HOMEOBOX"/>
    <property type="match status" value="1"/>
</dbReference>
<evidence type="ECO:0000256" key="6">
    <source>
        <dbReference type="RuleBase" id="RU000682"/>
    </source>
</evidence>
<feature type="compositionally biased region" description="Polar residues" evidence="7">
    <location>
        <begin position="33"/>
        <end position="46"/>
    </location>
</feature>
<dbReference type="Pfam" id="PF00046">
    <property type="entry name" value="Homeodomain"/>
    <property type="match status" value="1"/>
</dbReference>
<evidence type="ECO:0000313" key="9">
    <source>
        <dbReference type="RefSeq" id="XP_020009883.1"/>
    </source>
</evidence>
<feature type="region of interest" description="Disordered" evidence="7">
    <location>
        <begin position="239"/>
        <end position="259"/>
    </location>
</feature>
<evidence type="ECO:0000256" key="7">
    <source>
        <dbReference type="SAM" id="MobiDB-lite"/>
    </source>
</evidence>
<evidence type="ECO:0000256" key="4">
    <source>
        <dbReference type="ARBA" id="ARBA00023242"/>
    </source>
</evidence>
<feature type="DNA-binding region" description="Homeobox" evidence="5">
    <location>
        <begin position="85"/>
        <end position="144"/>
    </location>
</feature>
<feature type="region of interest" description="Disordered" evidence="7">
    <location>
        <begin position="1"/>
        <end position="83"/>
    </location>
</feature>
<dbReference type="InterPro" id="IPR017970">
    <property type="entry name" value="Homeobox_CS"/>
</dbReference>
<feature type="compositionally biased region" description="Basic and acidic residues" evidence="7">
    <location>
        <begin position="9"/>
        <end position="32"/>
    </location>
</feature>
<reference evidence="9" key="1">
    <citation type="submission" date="2025-08" db="UniProtKB">
        <authorList>
            <consortium name="RefSeq"/>
        </authorList>
    </citation>
    <scope>IDENTIFICATION</scope>
    <source>
        <tissue evidence="9">Leukocyte</tissue>
    </source>
</reference>
<dbReference type="InterPro" id="IPR009057">
    <property type="entry name" value="Homeodomain-like_sf"/>
</dbReference>
<dbReference type="RefSeq" id="XP_020009883.1">
    <property type="nucleotide sequence ID" value="XM_020154294.1"/>
</dbReference>
<dbReference type="GO" id="GO:0000981">
    <property type="term" value="F:DNA-binding transcription factor activity, RNA polymerase II-specific"/>
    <property type="evidence" value="ECO:0007669"/>
    <property type="project" value="InterPro"/>
</dbReference>
<dbReference type="CDD" id="cd00086">
    <property type="entry name" value="homeodomain"/>
    <property type="match status" value="1"/>
</dbReference>
<proteinExistence type="predicted"/>
<dbReference type="GO" id="GO:0005634">
    <property type="term" value="C:nucleus"/>
    <property type="evidence" value="ECO:0007669"/>
    <property type="project" value="UniProtKB-SubCell"/>
</dbReference>
<evidence type="ECO:0000256" key="5">
    <source>
        <dbReference type="PROSITE-ProRule" id="PRU00108"/>
    </source>
</evidence>
<evidence type="ECO:0000259" key="8">
    <source>
        <dbReference type="PROSITE" id="PS50071"/>
    </source>
</evidence>
<dbReference type="PROSITE" id="PS00027">
    <property type="entry name" value="HOMEOBOX_1"/>
    <property type="match status" value="1"/>
</dbReference>
<feature type="compositionally biased region" description="Basic and acidic residues" evidence="7">
    <location>
        <begin position="53"/>
        <end position="70"/>
    </location>
</feature>
<keyword evidence="3 5" id="KW-0371">Homeobox</keyword>
<dbReference type="AlphaFoldDB" id="A0A8B7TQQ4"/>
<dbReference type="CTD" id="503834"/>
<comment type="subcellular location">
    <subcellularLocation>
        <location evidence="1 5 6">Nucleus</location>
    </subcellularLocation>
</comment>
<dbReference type="InterPro" id="IPR001356">
    <property type="entry name" value="HD"/>
</dbReference>
<sequence>MRLLLELRNTSEPRMSEHKDISKPKMSEHMDTSESGMSEHLNTSEPKMSVHKNTSEPRMSENRNTSESKMSHSQALPEGKRQKLLQRKRTMFTEKQLETLNHMFNKNLYPDPNLKKEMASKMNIHPTVLQVWFKNHRAKVKKAKCHAQQTQKAQPMQLAEDAAKSSPFQTDVDTLPRSPDSPCPVAHIYTNHEMPSFQLSICPTVKLLINHPGSHKIVHFGCCPDTTIYCLHPLLESPEHSSGLGSSSFGSFPVRRERS</sequence>
<dbReference type="SMART" id="SM00389">
    <property type="entry name" value="HOX"/>
    <property type="match status" value="1"/>
</dbReference>
<keyword evidence="4 5" id="KW-0539">Nucleus</keyword>
<dbReference type="KEGG" id="ccan:109678913"/>
<feature type="domain" description="Homeobox" evidence="8">
    <location>
        <begin position="83"/>
        <end position="143"/>
    </location>
</feature>
<gene>
    <name evidence="9" type="primary">Dprx</name>
</gene>
<dbReference type="PROSITE" id="PS50071">
    <property type="entry name" value="HOMEOBOX_2"/>
    <property type="match status" value="1"/>
</dbReference>
<dbReference type="OrthoDB" id="9634679at2759"/>
<organism evidence="9">
    <name type="scientific">Castor canadensis</name>
    <name type="common">American beaver</name>
    <dbReference type="NCBI Taxonomy" id="51338"/>
    <lineage>
        <taxon>Eukaryota</taxon>
        <taxon>Metazoa</taxon>
        <taxon>Chordata</taxon>
        <taxon>Craniata</taxon>
        <taxon>Vertebrata</taxon>
        <taxon>Euteleostomi</taxon>
        <taxon>Mammalia</taxon>
        <taxon>Eutheria</taxon>
        <taxon>Euarchontoglires</taxon>
        <taxon>Glires</taxon>
        <taxon>Rodentia</taxon>
        <taxon>Castorimorpha</taxon>
        <taxon>Castoridae</taxon>
        <taxon>Castor</taxon>
    </lineage>
</organism>
<keyword evidence="2 5" id="KW-0238">DNA-binding</keyword>
<dbReference type="GO" id="GO:0000978">
    <property type="term" value="F:RNA polymerase II cis-regulatory region sequence-specific DNA binding"/>
    <property type="evidence" value="ECO:0007669"/>
    <property type="project" value="TreeGrafter"/>
</dbReference>
<dbReference type="SUPFAM" id="SSF46689">
    <property type="entry name" value="Homeodomain-like"/>
    <property type="match status" value="1"/>
</dbReference>